<dbReference type="AlphaFoldDB" id="U6RDD1"/>
<dbReference type="OrthoDB" id="1048152at2"/>
<dbReference type="eggNOG" id="ENOG5033PDA">
    <property type="taxonomic scope" value="Bacteria"/>
</dbReference>
<name>U6RDD1_9BACT</name>
<evidence type="ECO:0000259" key="1">
    <source>
        <dbReference type="Pfam" id="PF07603"/>
    </source>
</evidence>
<dbReference type="EMBL" id="AQHY01000026">
    <property type="protein sequence ID" value="EOA54485.1"/>
    <property type="molecule type" value="Genomic_DNA"/>
</dbReference>
<dbReference type="PATRIC" id="fig|1121098.3.peg.2405"/>
<dbReference type="Proteomes" id="UP000017831">
    <property type="component" value="Unassembled WGS sequence"/>
</dbReference>
<evidence type="ECO:0000313" key="2">
    <source>
        <dbReference type="EMBL" id="EOA54485.1"/>
    </source>
</evidence>
<accession>U6RDD1</accession>
<proteinExistence type="predicted"/>
<sequence length="517" mass="55943">MKKAKTFLLLGITLCMFGCSDDDDDKSNTTSTVPFSLTASLEVRNDAATTPGMLQGNWNEGTKLAAMHSGLTGVKKSIFTLSSTSTDLFTGDISNKVKSDKEIAVFYPADAITANSSDTLTQQLSLANQDGTLAGVANYDYSWALCKVNMTAQSGSGSCEMKNLMTIGKFEFTTDGSTLLNDISRITVTATSGKLYSNATLKLKDGEFSNTTEGSFTIKNDAGLPGSAYISFFPSEAQLHFTLVTNAGNIYEASTTESITLEKGKYYASAALTCTPVAPAKVGDYYYSDGTYSTEMNEEKTCIGIVYALNDKNGNLDKTLTTSPYGRIVALTNARNKVRWASKSEDIEGLKNDTIINGTQQIGCLPYFNGTADSYFSDNAEEQIKGTTINTETGLITAWPSEGILSDFNGATNTSYINKSTSTYPAGSYCYQYSKPGKGAGEWYLPAVGELALLWELHHAGVICNAKQECFKDFDQQSYWTSSEGNKNKAWYLNFFSGILMANSKGSTYNTRPVAMF</sequence>
<reference evidence="2 3" key="1">
    <citation type="submission" date="2013-04" db="EMBL/GenBank/DDBJ databases">
        <title>The Genome Sequence of Bacteroides massiliensis DSM 17679.</title>
        <authorList>
            <consortium name="The Broad Institute Genomics Platform"/>
            <person name="Earl A."/>
            <person name="Ward D."/>
            <person name="Feldgarden M."/>
            <person name="Gevers D."/>
            <person name="Martens E."/>
            <person name="Fenner L."/>
            <person name="Roux V."/>
            <person name="Mallet M.N."/>
            <person name="Raoult D."/>
            <person name="Walker B."/>
            <person name="Young S."/>
            <person name="Zeng Q."/>
            <person name="Gargeya S."/>
            <person name="Fitzgerald M."/>
            <person name="Haas B."/>
            <person name="Abouelleil A."/>
            <person name="Allen A.W."/>
            <person name="Alvarado L."/>
            <person name="Arachchi H.M."/>
            <person name="Berlin A.M."/>
            <person name="Chapman S.B."/>
            <person name="Gainer-Dewar J."/>
            <person name="Goldberg J."/>
            <person name="Griggs A."/>
            <person name="Gujja S."/>
            <person name="Hansen M."/>
            <person name="Howarth C."/>
            <person name="Imamovic A."/>
            <person name="Ireland A."/>
            <person name="Larimer J."/>
            <person name="McCowan C."/>
            <person name="Murphy C."/>
            <person name="Pearson M."/>
            <person name="Poon T.W."/>
            <person name="Priest M."/>
            <person name="Roberts A."/>
            <person name="Saif S."/>
            <person name="Shea T."/>
            <person name="Sisk P."/>
            <person name="Sykes S."/>
            <person name="Wortman J."/>
            <person name="Nusbaum C."/>
            <person name="Birren B."/>
        </authorList>
    </citation>
    <scope>NUCLEOTIDE SEQUENCE [LARGE SCALE GENOMIC DNA]</scope>
    <source>
        <strain evidence="3">B84634 / Timone 84634 / DSM 17679 / JCM 13223</strain>
    </source>
</reference>
<dbReference type="RefSeq" id="WP_005941262.1">
    <property type="nucleotide sequence ID" value="NZ_KB890362.1"/>
</dbReference>
<evidence type="ECO:0000313" key="3">
    <source>
        <dbReference type="Proteomes" id="UP000017831"/>
    </source>
</evidence>
<dbReference type="Pfam" id="PF07603">
    <property type="entry name" value="Lcl_C"/>
    <property type="match status" value="1"/>
</dbReference>
<dbReference type="HOGENOM" id="CLU_527532_0_0_10"/>
<gene>
    <name evidence="2" type="ORF">HMPREF1534_02365</name>
</gene>
<dbReference type="STRING" id="1121098.HMPREF1534_02365"/>
<dbReference type="InterPro" id="IPR011460">
    <property type="entry name" value="Lcl_C"/>
</dbReference>
<keyword evidence="3" id="KW-1185">Reference proteome</keyword>
<feature type="domain" description="Lcl C-terminal" evidence="1">
    <location>
        <begin position="413"/>
        <end position="514"/>
    </location>
</feature>
<organism evidence="2 3">
    <name type="scientific">Phocaeicola massiliensis B84634 = Timone 84634 = DSM 17679 = JCM 13223</name>
    <dbReference type="NCBI Taxonomy" id="1121098"/>
    <lineage>
        <taxon>Bacteria</taxon>
        <taxon>Pseudomonadati</taxon>
        <taxon>Bacteroidota</taxon>
        <taxon>Bacteroidia</taxon>
        <taxon>Bacteroidales</taxon>
        <taxon>Bacteroidaceae</taxon>
        <taxon>Phocaeicola</taxon>
    </lineage>
</organism>
<protein>
    <recommendedName>
        <fullName evidence="1">Lcl C-terminal domain-containing protein</fullName>
    </recommendedName>
</protein>
<dbReference type="GeneID" id="60061698"/>
<comment type="caution">
    <text evidence="2">The sequence shown here is derived from an EMBL/GenBank/DDBJ whole genome shotgun (WGS) entry which is preliminary data.</text>
</comment>